<protein>
    <submittedName>
        <fullName evidence="1">Uncharacterized protein</fullName>
    </submittedName>
</protein>
<comment type="caution">
    <text evidence="1">The sequence shown here is derived from an EMBL/GenBank/DDBJ whole genome shotgun (WGS) entry which is preliminary data.</text>
</comment>
<evidence type="ECO:0000313" key="2">
    <source>
        <dbReference type="Proteomes" id="UP001148662"/>
    </source>
</evidence>
<dbReference type="EMBL" id="JANHOG010002043">
    <property type="protein sequence ID" value="KAJ3528079.1"/>
    <property type="molecule type" value="Genomic_DNA"/>
</dbReference>
<sequence>MTAIAATTTRMQQPPILPVDEGSQSLVRNGSEDDALPFVSLRKLDGTITRTLSWKDAVASESMFQVRSLGQVVDEALQAFGYDSATMVLIQHAYEGAKNVGHFVRTVSKHGMPMREALWVWKHATHNDDFIG</sequence>
<proteinExistence type="predicted"/>
<reference evidence="1" key="1">
    <citation type="submission" date="2022-07" db="EMBL/GenBank/DDBJ databases">
        <title>Genome Sequence of Phlebia brevispora.</title>
        <authorList>
            <person name="Buettner E."/>
        </authorList>
    </citation>
    <scope>NUCLEOTIDE SEQUENCE</scope>
    <source>
        <strain evidence="1">MPL23</strain>
    </source>
</reference>
<dbReference type="Proteomes" id="UP001148662">
    <property type="component" value="Unassembled WGS sequence"/>
</dbReference>
<gene>
    <name evidence="1" type="ORF">NM688_g8041</name>
</gene>
<name>A0ACC1RY68_9APHY</name>
<organism evidence="1 2">
    <name type="scientific">Phlebia brevispora</name>
    <dbReference type="NCBI Taxonomy" id="194682"/>
    <lineage>
        <taxon>Eukaryota</taxon>
        <taxon>Fungi</taxon>
        <taxon>Dikarya</taxon>
        <taxon>Basidiomycota</taxon>
        <taxon>Agaricomycotina</taxon>
        <taxon>Agaricomycetes</taxon>
        <taxon>Polyporales</taxon>
        <taxon>Meruliaceae</taxon>
        <taxon>Phlebia</taxon>
    </lineage>
</organism>
<keyword evidence="2" id="KW-1185">Reference proteome</keyword>
<evidence type="ECO:0000313" key="1">
    <source>
        <dbReference type="EMBL" id="KAJ3528079.1"/>
    </source>
</evidence>
<accession>A0ACC1RY68</accession>